<dbReference type="EMBL" id="VSWC01000054">
    <property type="protein sequence ID" value="KAA1099314.1"/>
    <property type="molecule type" value="Genomic_DNA"/>
</dbReference>
<dbReference type="AlphaFoldDB" id="A0A5B0M1C7"/>
<protein>
    <submittedName>
        <fullName evidence="2">Uncharacterized protein</fullName>
    </submittedName>
</protein>
<gene>
    <name evidence="3" type="ORF">PGT21_003341</name>
    <name evidence="2" type="ORF">PGTUg99_003897</name>
</gene>
<dbReference type="EMBL" id="VDEP01000482">
    <property type="protein sequence ID" value="KAA1070917.1"/>
    <property type="molecule type" value="Genomic_DNA"/>
</dbReference>
<evidence type="ECO:0000313" key="2">
    <source>
        <dbReference type="EMBL" id="KAA1070917.1"/>
    </source>
</evidence>
<evidence type="ECO:0000313" key="4">
    <source>
        <dbReference type="Proteomes" id="UP000324748"/>
    </source>
</evidence>
<accession>A0A5B0M1C7</accession>
<feature type="compositionally biased region" description="Low complexity" evidence="1">
    <location>
        <begin position="68"/>
        <end position="84"/>
    </location>
</feature>
<reference evidence="4 5" key="1">
    <citation type="submission" date="2019-05" db="EMBL/GenBank/DDBJ databases">
        <title>Emergence of the Ug99 lineage of the wheat stem rust pathogen through somatic hybridization.</title>
        <authorList>
            <person name="Li F."/>
            <person name="Upadhyaya N.M."/>
            <person name="Sperschneider J."/>
            <person name="Matny O."/>
            <person name="Nguyen-Phuc H."/>
            <person name="Mago R."/>
            <person name="Raley C."/>
            <person name="Miller M.E."/>
            <person name="Silverstein K.A.T."/>
            <person name="Henningsen E."/>
            <person name="Hirsch C.D."/>
            <person name="Visser B."/>
            <person name="Pretorius Z.A."/>
            <person name="Steffenson B.J."/>
            <person name="Schwessinger B."/>
            <person name="Dodds P.N."/>
            <person name="Figueroa M."/>
        </authorList>
    </citation>
    <scope>NUCLEOTIDE SEQUENCE [LARGE SCALE GENOMIC DNA]</scope>
    <source>
        <strain evidence="3">21-0</strain>
        <strain evidence="2 5">Ug99</strain>
    </source>
</reference>
<name>A0A5B0M1C7_PUCGR</name>
<feature type="region of interest" description="Disordered" evidence="1">
    <location>
        <begin position="1"/>
        <end position="111"/>
    </location>
</feature>
<evidence type="ECO:0000256" key="1">
    <source>
        <dbReference type="SAM" id="MobiDB-lite"/>
    </source>
</evidence>
<keyword evidence="4" id="KW-1185">Reference proteome</keyword>
<evidence type="ECO:0000313" key="3">
    <source>
        <dbReference type="EMBL" id="KAA1099314.1"/>
    </source>
</evidence>
<sequence length="111" mass="12422">MSYHEDEDYRSPIYSIYSESEDPITPLNLPVRAPSEPVDLDGSELDPSSASDDEREEQRREMNEVVDQQTSGSLSTQGSLSPTGHQSSQSKVHNLIHPHPLYQPHLTPLIP</sequence>
<comment type="caution">
    <text evidence="2">The sequence shown here is derived from an EMBL/GenBank/DDBJ whole genome shotgun (WGS) entry which is preliminary data.</text>
</comment>
<organism evidence="2 5">
    <name type="scientific">Puccinia graminis f. sp. tritici</name>
    <dbReference type="NCBI Taxonomy" id="56615"/>
    <lineage>
        <taxon>Eukaryota</taxon>
        <taxon>Fungi</taxon>
        <taxon>Dikarya</taxon>
        <taxon>Basidiomycota</taxon>
        <taxon>Pucciniomycotina</taxon>
        <taxon>Pucciniomycetes</taxon>
        <taxon>Pucciniales</taxon>
        <taxon>Pucciniaceae</taxon>
        <taxon>Puccinia</taxon>
    </lineage>
</organism>
<evidence type="ECO:0000313" key="5">
    <source>
        <dbReference type="Proteomes" id="UP000325313"/>
    </source>
</evidence>
<dbReference type="Proteomes" id="UP000324748">
    <property type="component" value="Unassembled WGS sequence"/>
</dbReference>
<proteinExistence type="predicted"/>
<dbReference type="Proteomes" id="UP000325313">
    <property type="component" value="Unassembled WGS sequence"/>
</dbReference>